<dbReference type="InterPro" id="IPR001917">
    <property type="entry name" value="Aminotrans_II_pyridoxalP_BS"/>
</dbReference>
<dbReference type="EC" id="4.2.1.145" evidence="5"/>
<evidence type="ECO:0000313" key="5">
    <source>
        <dbReference type="EMBL" id="NEA89427.1"/>
    </source>
</evidence>
<dbReference type="InterPro" id="IPR015422">
    <property type="entry name" value="PyrdxlP-dep_Trfase_small"/>
</dbReference>
<gene>
    <name evidence="5" type="primary">vioD</name>
    <name evidence="5" type="ORF">G3I53_26120</name>
</gene>
<comment type="caution">
    <text evidence="5">The sequence shown here is derived from an EMBL/GenBank/DDBJ whole genome shotgun (WGS) entry which is preliminary data.</text>
</comment>
<dbReference type="CDD" id="cd00609">
    <property type="entry name" value="AAT_like"/>
    <property type="match status" value="1"/>
</dbReference>
<dbReference type="EMBL" id="JAAGMD010000725">
    <property type="protein sequence ID" value="NEA89427.1"/>
    <property type="molecule type" value="Genomic_DNA"/>
</dbReference>
<dbReference type="Pfam" id="PF00155">
    <property type="entry name" value="Aminotran_1_2"/>
    <property type="match status" value="1"/>
</dbReference>
<dbReference type="NCBIfam" id="TIGR03947">
    <property type="entry name" value="viomycin_VioD"/>
    <property type="match status" value="1"/>
</dbReference>
<evidence type="ECO:0000259" key="4">
    <source>
        <dbReference type="Pfam" id="PF00155"/>
    </source>
</evidence>
<evidence type="ECO:0000256" key="1">
    <source>
        <dbReference type="ARBA" id="ARBA00001933"/>
    </source>
</evidence>
<dbReference type="InterPro" id="IPR015424">
    <property type="entry name" value="PyrdxlP-dep_Trfase"/>
</dbReference>
<dbReference type="RefSeq" id="WP_164336755.1">
    <property type="nucleotide sequence ID" value="NZ_JAAGMD010000725.1"/>
</dbReference>
<feature type="domain" description="Aminotransferase class I/classII large" evidence="4">
    <location>
        <begin position="59"/>
        <end position="361"/>
    </location>
</feature>
<sequence>MRFAPARLEDWLRHSYFTARYDLGCSGVNSWTYHELDELLGLSPKFFDDLVFDDNPSFGAAPTRAAVARRWGDGDPDRVMVTHGSSEAIFLVTAGLLNAGDEVVVTDPAYHALDSVADAVGCKLVRWRLEPDEHFRPDLDTLRGLLSSTTRMVIVNFPHNPTGVTLSRAQQTELVELCAEHDAFLLWDGAFADLVYDPAGRLPDPAALYDKCVSFGTLSKAYGLPGLRFGWCQAAPTILESLLPMRDRMTLALSPMVERLATAVITDADRLLTERLTQARHNRATLADWIRTWDGQIDGLPAAGGVTTFPTLPVPDVTAFCQRLLDQEDVLLVPGECFGHPDHVRLGFGGPGDDFTEGLSRLDRALRTENP</sequence>
<reference evidence="5" key="1">
    <citation type="submission" date="2020-01" db="EMBL/GenBank/DDBJ databases">
        <title>Insect and environment-associated Actinomycetes.</title>
        <authorList>
            <person name="Currrie C."/>
            <person name="Chevrette M."/>
            <person name="Carlson C."/>
            <person name="Stubbendieck R."/>
            <person name="Wendt-Pienkowski E."/>
        </authorList>
    </citation>
    <scope>NUCLEOTIDE SEQUENCE</scope>
    <source>
        <strain evidence="5">SID14436</strain>
    </source>
</reference>
<dbReference type="InterPro" id="IPR023965">
    <property type="entry name" value="Capreomycidine_synthase"/>
</dbReference>
<evidence type="ECO:0000256" key="2">
    <source>
        <dbReference type="ARBA" id="ARBA00022898"/>
    </source>
</evidence>
<protein>
    <submittedName>
        <fullName evidence="5">Capreomycidine synthase</fullName>
        <ecNumber evidence="5">4.2.1.145</ecNumber>
    </submittedName>
</protein>
<comment type="similarity">
    <text evidence="3">Belongs to the class-II pyridoxal-phosphate-dependent aminotransferase family.</text>
</comment>
<organism evidence="5">
    <name type="scientific">Streptomyces sp. SID14436</name>
    <dbReference type="NCBI Taxonomy" id="2706070"/>
    <lineage>
        <taxon>Bacteria</taxon>
        <taxon>Bacillati</taxon>
        <taxon>Actinomycetota</taxon>
        <taxon>Actinomycetes</taxon>
        <taxon>Kitasatosporales</taxon>
        <taxon>Streptomycetaceae</taxon>
        <taxon>Streptomyces</taxon>
    </lineage>
</organism>
<comment type="cofactor">
    <cofactor evidence="1 3">
        <name>pyridoxal 5'-phosphate</name>
        <dbReference type="ChEBI" id="CHEBI:597326"/>
    </cofactor>
</comment>
<keyword evidence="5" id="KW-0456">Lyase</keyword>
<dbReference type="InterPro" id="IPR015421">
    <property type="entry name" value="PyrdxlP-dep_Trfase_major"/>
</dbReference>
<evidence type="ECO:0000256" key="3">
    <source>
        <dbReference type="RuleBase" id="RU003693"/>
    </source>
</evidence>
<accession>A0A6G3R1V9</accession>
<keyword evidence="2 3" id="KW-0663">Pyridoxal phosphate</keyword>
<dbReference type="GO" id="GO:0016829">
    <property type="term" value="F:lyase activity"/>
    <property type="evidence" value="ECO:0007669"/>
    <property type="project" value="UniProtKB-KW"/>
</dbReference>
<dbReference type="PANTHER" id="PTHR43510">
    <property type="entry name" value="AMINOTRANSFERASE FUNCTION, HYPOTHETICAL (EUROFUNG)"/>
    <property type="match status" value="1"/>
</dbReference>
<dbReference type="GO" id="GO:0030170">
    <property type="term" value="F:pyridoxal phosphate binding"/>
    <property type="evidence" value="ECO:0007669"/>
    <property type="project" value="InterPro"/>
</dbReference>
<proteinExistence type="inferred from homology"/>
<dbReference type="GO" id="GO:0016740">
    <property type="term" value="F:transferase activity"/>
    <property type="evidence" value="ECO:0007669"/>
    <property type="project" value="InterPro"/>
</dbReference>
<dbReference type="SUPFAM" id="SSF53383">
    <property type="entry name" value="PLP-dependent transferases"/>
    <property type="match status" value="1"/>
</dbReference>
<dbReference type="Gene3D" id="3.40.640.10">
    <property type="entry name" value="Type I PLP-dependent aspartate aminotransferase-like (Major domain)"/>
    <property type="match status" value="1"/>
</dbReference>
<dbReference type="AlphaFoldDB" id="A0A6G3R1V9"/>
<name>A0A6G3R1V9_9ACTN</name>
<dbReference type="Gene3D" id="3.90.1150.10">
    <property type="entry name" value="Aspartate Aminotransferase, domain 1"/>
    <property type="match status" value="1"/>
</dbReference>
<dbReference type="PROSITE" id="PS00599">
    <property type="entry name" value="AA_TRANSFER_CLASS_2"/>
    <property type="match status" value="1"/>
</dbReference>
<dbReference type="PANTHER" id="PTHR43510:SF1">
    <property type="entry name" value="AMINOTRANSFERASE FUNCTION, HYPOTHETICAL (EUROFUNG)"/>
    <property type="match status" value="1"/>
</dbReference>
<dbReference type="InterPro" id="IPR004839">
    <property type="entry name" value="Aminotransferase_I/II_large"/>
</dbReference>